<dbReference type="SUPFAM" id="SSF54534">
    <property type="entry name" value="FKBP-like"/>
    <property type="match status" value="1"/>
</dbReference>
<evidence type="ECO:0000256" key="13">
    <source>
        <dbReference type="RuleBase" id="RU003914"/>
    </source>
</evidence>
<evidence type="ECO:0000256" key="6">
    <source>
        <dbReference type="ARBA" id="ARBA00023110"/>
    </source>
</evidence>
<evidence type="ECO:0000256" key="2">
    <source>
        <dbReference type="ARBA" id="ARBA00005464"/>
    </source>
</evidence>
<name>A0P6S7_9PROT</name>
<evidence type="ECO:0000256" key="9">
    <source>
        <dbReference type="ARBA" id="ARBA00023306"/>
    </source>
</evidence>
<sequence>MAEVVEKISGIERRVKAMVPIASFQNEITQRLQQILKTARFKGYRPGKVPMKIVEQQHGGDVRGEIYSKAIESKFGEIVQENNLRVAGMPDIRHEPLDKVNADFEFTATFEVFPEFKLTDLKKQKITQYETAISAADVKKTIDVIAKQRAVYNKVARASKMEDKVMALMQSAIDGKVAESSGTEPLEFIMGDPSRVKGFDTALVGLKAGETKAFTVKYPKTHEPKELAGKDVEYVVTLKEVQEPTLPKIDEDFAKSLGVADGDLKKMNEEIKKSLEQESDRRTKANLKQQVFTALVEGHSFDLPKALVGGEVNRLAQSTYQNLQRQGMDPKDIKLEPSMFEENAKTACKLRIILGKIVDTHSLQANAEQIKAKVEEFSSNYDDSAQAIKWFYEDEKRLDEPKSLATEDNVVDWFVGQCKKETKKIELDLVLAGQFN</sequence>
<dbReference type="InterPro" id="IPR001179">
    <property type="entry name" value="PPIase_FKBP_dom"/>
</dbReference>
<dbReference type="Gene3D" id="3.30.70.1050">
    <property type="entry name" value="Trigger factor ribosome-binding domain"/>
    <property type="match status" value="1"/>
</dbReference>
<accession>A0P6S7</accession>
<evidence type="ECO:0000256" key="8">
    <source>
        <dbReference type="ARBA" id="ARBA00023235"/>
    </source>
</evidence>
<dbReference type="Pfam" id="PF05697">
    <property type="entry name" value="Trigger_N"/>
    <property type="match status" value="1"/>
</dbReference>
<keyword evidence="8 11" id="KW-0413">Isomerase</keyword>
<dbReference type="InterPro" id="IPR037041">
    <property type="entry name" value="Trigger_fac_C_sf"/>
</dbReference>
<dbReference type="GO" id="GO:0005737">
    <property type="term" value="C:cytoplasm"/>
    <property type="evidence" value="ECO:0007669"/>
    <property type="project" value="UniProtKB-SubCell"/>
</dbReference>
<dbReference type="GO" id="GO:0051083">
    <property type="term" value="P:'de novo' cotranslational protein folding"/>
    <property type="evidence" value="ECO:0007669"/>
    <property type="project" value="TreeGrafter"/>
</dbReference>
<organism evidence="15 16">
    <name type="scientific">Methylophilales bacterium HTCC2181</name>
    <dbReference type="NCBI Taxonomy" id="383631"/>
    <lineage>
        <taxon>Bacteria</taxon>
        <taxon>Pseudomonadati</taxon>
        <taxon>Pseudomonadota</taxon>
        <taxon>Betaproteobacteria</taxon>
        <taxon>Nitrosomonadales</taxon>
        <taxon>OM43 clade</taxon>
    </lineage>
</organism>
<dbReference type="Pfam" id="PF00254">
    <property type="entry name" value="FKBP_C"/>
    <property type="match status" value="1"/>
</dbReference>
<reference evidence="15 16" key="1">
    <citation type="submission" date="2006-11" db="EMBL/GenBank/DDBJ databases">
        <authorList>
            <person name="Giovannoni S."/>
            <person name="Vergin K."/>
            <person name="Ferriera S."/>
            <person name="Johnson J."/>
            <person name="Kravitz S."/>
            <person name="Beeson K."/>
            <person name="Sutton G."/>
            <person name="Rogers Y.-H."/>
            <person name="Friedman R."/>
            <person name="Frazier M."/>
            <person name="Venter J.C."/>
        </authorList>
    </citation>
    <scope>NUCLEOTIDE SEQUENCE [LARGE SCALE GENOMIC DNA]</scope>
    <source>
        <strain evidence="15 16">HTCC2181</strain>
    </source>
</reference>
<dbReference type="GO" id="GO:0044183">
    <property type="term" value="F:protein folding chaperone"/>
    <property type="evidence" value="ECO:0007669"/>
    <property type="project" value="TreeGrafter"/>
</dbReference>
<dbReference type="NCBIfam" id="TIGR00115">
    <property type="entry name" value="tig"/>
    <property type="match status" value="1"/>
</dbReference>
<dbReference type="Proteomes" id="UP000054262">
    <property type="component" value="Unassembled WGS sequence"/>
</dbReference>
<protein>
    <recommendedName>
        <fullName evidence="4 11">Trigger factor</fullName>
        <shortName evidence="11">TF</shortName>
        <ecNumber evidence="3 11">5.2.1.8</ecNumber>
    </recommendedName>
    <alternativeName>
        <fullName evidence="10 11">PPIase</fullName>
    </alternativeName>
</protein>
<comment type="similarity">
    <text evidence="2 11 13">Belongs to the FKBP-type PPIase family. Tig subfamily.</text>
</comment>
<evidence type="ECO:0000313" key="16">
    <source>
        <dbReference type="Proteomes" id="UP000054262"/>
    </source>
</evidence>
<keyword evidence="11" id="KW-0963">Cytoplasm</keyword>
<keyword evidence="7 11" id="KW-0143">Chaperone</keyword>
<evidence type="ECO:0000256" key="11">
    <source>
        <dbReference type="HAMAP-Rule" id="MF_00303"/>
    </source>
</evidence>
<evidence type="ECO:0000259" key="14">
    <source>
        <dbReference type="PROSITE" id="PS50059"/>
    </source>
</evidence>
<dbReference type="GO" id="GO:0003755">
    <property type="term" value="F:peptidyl-prolyl cis-trans isomerase activity"/>
    <property type="evidence" value="ECO:0007669"/>
    <property type="project" value="UniProtKB-UniRule"/>
</dbReference>
<dbReference type="SUPFAM" id="SSF102735">
    <property type="entry name" value="Trigger factor ribosome-binding domain"/>
    <property type="match status" value="1"/>
</dbReference>
<dbReference type="GO" id="GO:0015031">
    <property type="term" value="P:protein transport"/>
    <property type="evidence" value="ECO:0007669"/>
    <property type="project" value="UniProtKB-UniRule"/>
</dbReference>
<evidence type="ECO:0000256" key="10">
    <source>
        <dbReference type="ARBA" id="ARBA00029986"/>
    </source>
</evidence>
<dbReference type="AlphaFoldDB" id="A0P6S7"/>
<dbReference type="Gene3D" id="3.10.50.40">
    <property type="match status" value="1"/>
</dbReference>
<dbReference type="InterPro" id="IPR046357">
    <property type="entry name" value="PPIase_dom_sf"/>
</dbReference>
<dbReference type="PANTHER" id="PTHR30560:SF3">
    <property type="entry name" value="TRIGGER FACTOR-LIKE PROTEIN TIG, CHLOROPLASTIC"/>
    <property type="match status" value="1"/>
</dbReference>
<dbReference type="EMBL" id="AAUX01000001">
    <property type="protein sequence ID" value="EAV47237.1"/>
    <property type="molecule type" value="Genomic_DNA"/>
</dbReference>
<dbReference type="GO" id="GO:0051301">
    <property type="term" value="P:cell division"/>
    <property type="evidence" value="ECO:0007669"/>
    <property type="project" value="UniProtKB-KW"/>
</dbReference>
<comment type="caution">
    <text evidence="15">The sequence shown here is derived from an EMBL/GenBank/DDBJ whole genome shotgun (WGS) entry which is preliminary data.</text>
</comment>
<feature type="domain" description="PPIase FKBP-type" evidence="14">
    <location>
        <begin position="162"/>
        <end position="216"/>
    </location>
</feature>
<dbReference type="HAMAP" id="MF_00303">
    <property type="entry name" value="Trigger_factor_Tig"/>
    <property type="match status" value="1"/>
</dbReference>
<dbReference type="InterPro" id="IPR008881">
    <property type="entry name" value="Trigger_fac_ribosome-bd_bac"/>
</dbReference>
<comment type="catalytic activity">
    <reaction evidence="1 11 12">
        <text>[protein]-peptidylproline (omega=180) = [protein]-peptidylproline (omega=0)</text>
        <dbReference type="Rhea" id="RHEA:16237"/>
        <dbReference type="Rhea" id="RHEA-COMP:10747"/>
        <dbReference type="Rhea" id="RHEA-COMP:10748"/>
        <dbReference type="ChEBI" id="CHEBI:83833"/>
        <dbReference type="ChEBI" id="CHEBI:83834"/>
        <dbReference type="EC" id="5.2.1.8"/>
    </reaction>
</comment>
<dbReference type="InterPro" id="IPR008880">
    <property type="entry name" value="Trigger_fac_C"/>
</dbReference>
<dbReference type="SUPFAM" id="SSF109998">
    <property type="entry name" value="Triger factor/SurA peptide-binding domain-like"/>
    <property type="match status" value="1"/>
</dbReference>
<evidence type="ECO:0000256" key="4">
    <source>
        <dbReference type="ARBA" id="ARBA00016902"/>
    </source>
</evidence>
<keyword evidence="6 11" id="KW-0697">Rotamase</keyword>
<comment type="domain">
    <text evidence="11">Consists of 3 domains; the N-terminus binds the ribosome, the middle domain has PPIase activity, while the C-terminus has intrinsic chaperone activity on its own.</text>
</comment>
<evidence type="ECO:0000256" key="3">
    <source>
        <dbReference type="ARBA" id="ARBA00013194"/>
    </source>
</evidence>
<dbReference type="PIRSF" id="PIRSF003095">
    <property type="entry name" value="Trigger_factor"/>
    <property type="match status" value="1"/>
</dbReference>
<dbReference type="Pfam" id="PF05698">
    <property type="entry name" value="Trigger_C"/>
    <property type="match status" value="1"/>
</dbReference>
<dbReference type="InterPro" id="IPR005215">
    <property type="entry name" value="Trig_fac"/>
</dbReference>
<evidence type="ECO:0000256" key="12">
    <source>
        <dbReference type="PROSITE-ProRule" id="PRU00277"/>
    </source>
</evidence>
<keyword evidence="16" id="KW-1185">Reference proteome</keyword>
<comment type="subcellular location">
    <subcellularLocation>
        <location evidence="11">Cytoplasm</location>
    </subcellularLocation>
    <text evidence="11">About half TF is bound to the ribosome near the polypeptide exit tunnel while the other half is free in the cytoplasm.</text>
</comment>
<keyword evidence="5 11" id="KW-0132">Cell division</keyword>
<dbReference type="EC" id="5.2.1.8" evidence="3 11"/>
<dbReference type="PANTHER" id="PTHR30560">
    <property type="entry name" value="TRIGGER FACTOR CHAPERONE AND PEPTIDYL-PROLYL CIS/TRANS ISOMERASE"/>
    <property type="match status" value="1"/>
</dbReference>
<dbReference type="InterPro" id="IPR036611">
    <property type="entry name" value="Trigger_fac_ribosome-bd_sf"/>
</dbReference>
<evidence type="ECO:0000256" key="7">
    <source>
        <dbReference type="ARBA" id="ARBA00023186"/>
    </source>
</evidence>
<dbReference type="InterPro" id="IPR027304">
    <property type="entry name" value="Trigger_fact/SurA_dom_sf"/>
</dbReference>
<gene>
    <name evidence="11 15" type="primary">tig</name>
    <name evidence="15" type="ORF">MB2181_04150</name>
</gene>
<keyword evidence="9 11" id="KW-0131">Cell cycle</keyword>
<comment type="function">
    <text evidence="11">Involved in protein export. Acts as a chaperone by maintaining the newly synthesized protein in an open conformation. Functions as a peptidyl-prolyl cis-trans isomerase.</text>
</comment>
<dbReference type="GO" id="GO:0043335">
    <property type="term" value="P:protein unfolding"/>
    <property type="evidence" value="ECO:0007669"/>
    <property type="project" value="TreeGrafter"/>
</dbReference>
<dbReference type="PROSITE" id="PS50059">
    <property type="entry name" value="FKBP_PPIASE"/>
    <property type="match status" value="1"/>
</dbReference>
<evidence type="ECO:0000313" key="15">
    <source>
        <dbReference type="EMBL" id="EAV47237.1"/>
    </source>
</evidence>
<dbReference type="GO" id="GO:0043022">
    <property type="term" value="F:ribosome binding"/>
    <property type="evidence" value="ECO:0007669"/>
    <property type="project" value="TreeGrafter"/>
</dbReference>
<proteinExistence type="inferred from homology"/>
<dbReference type="Gene3D" id="1.10.3120.10">
    <property type="entry name" value="Trigger factor, C-terminal domain"/>
    <property type="match status" value="1"/>
</dbReference>
<evidence type="ECO:0000256" key="5">
    <source>
        <dbReference type="ARBA" id="ARBA00022618"/>
    </source>
</evidence>
<dbReference type="OrthoDB" id="9767721at2"/>
<evidence type="ECO:0000256" key="1">
    <source>
        <dbReference type="ARBA" id="ARBA00000971"/>
    </source>
</evidence>